<keyword evidence="3" id="KW-1185">Reference proteome</keyword>
<reference evidence="2 3" key="1">
    <citation type="submission" date="2015-12" db="EMBL/GenBank/DDBJ databases">
        <title>Draft genome of the nematode, Onchocerca flexuosa.</title>
        <authorList>
            <person name="Mitreva M."/>
        </authorList>
    </citation>
    <scope>NUCLEOTIDE SEQUENCE [LARGE SCALE GENOMIC DNA]</scope>
    <source>
        <strain evidence="2">Red Deer</strain>
    </source>
</reference>
<evidence type="ECO:0000256" key="1">
    <source>
        <dbReference type="SAM" id="MobiDB-lite"/>
    </source>
</evidence>
<protein>
    <submittedName>
        <fullName evidence="2">Uncharacterized protein</fullName>
    </submittedName>
</protein>
<sequence length="47" mass="5377">MPKNLGNSENSAGENNKVRKERKLNILELQLRARAIEALIRRSDDKS</sequence>
<name>A0A238C1M2_9BILA</name>
<evidence type="ECO:0000313" key="2">
    <source>
        <dbReference type="EMBL" id="OZC11363.1"/>
    </source>
</evidence>
<dbReference type="EMBL" id="KZ269981">
    <property type="protein sequence ID" value="OZC11363.1"/>
    <property type="molecule type" value="Genomic_DNA"/>
</dbReference>
<feature type="compositionally biased region" description="Polar residues" evidence="1">
    <location>
        <begin position="1"/>
        <end position="14"/>
    </location>
</feature>
<organism evidence="2 3">
    <name type="scientific">Onchocerca flexuosa</name>
    <dbReference type="NCBI Taxonomy" id="387005"/>
    <lineage>
        <taxon>Eukaryota</taxon>
        <taxon>Metazoa</taxon>
        <taxon>Ecdysozoa</taxon>
        <taxon>Nematoda</taxon>
        <taxon>Chromadorea</taxon>
        <taxon>Rhabditida</taxon>
        <taxon>Spirurina</taxon>
        <taxon>Spiruromorpha</taxon>
        <taxon>Filarioidea</taxon>
        <taxon>Onchocercidae</taxon>
        <taxon>Onchocerca</taxon>
    </lineage>
</organism>
<gene>
    <name evidence="2" type="ORF">X798_01779</name>
</gene>
<dbReference type="Proteomes" id="UP000242913">
    <property type="component" value="Unassembled WGS sequence"/>
</dbReference>
<proteinExistence type="predicted"/>
<evidence type="ECO:0000313" key="3">
    <source>
        <dbReference type="Proteomes" id="UP000242913"/>
    </source>
</evidence>
<accession>A0A238C1M2</accession>
<dbReference type="AlphaFoldDB" id="A0A238C1M2"/>
<feature type="region of interest" description="Disordered" evidence="1">
    <location>
        <begin position="1"/>
        <end position="21"/>
    </location>
</feature>